<evidence type="ECO:0000256" key="3">
    <source>
        <dbReference type="ARBA" id="ARBA00022840"/>
    </source>
</evidence>
<dbReference type="GO" id="GO:0015631">
    <property type="term" value="F:tubulin binding"/>
    <property type="evidence" value="ECO:0007669"/>
    <property type="project" value="TreeGrafter"/>
</dbReference>
<evidence type="ECO:0000256" key="2">
    <source>
        <dbReference type="ARBA" id="ARBA00022741"/>
    </source>
</evidence>
<evidence type="ECO:0000256" key="5">
    <source>
        <dbReference type="ARBA" id="ARBA00049274"/>
    </source>
</evidence>
<feature type="compositionally biased region" description="Basic residues" evidence="6">
    <location>
        <begin position="38"/>
        <end position="52"/>
    </location>
</feature>
<evidence type="ECO:0000313" key="7">
    <source>
        <dbReference type="EMBL" id="SPR00974.1"/>
    </source>
</evidence>
<evidence type="ECO:0000256" key="1">
    <source>
        <dbReference type="ARBA" id="ARBA00022598"/>
    </source>
</evidence>
<dbReference type="PANTHER" id="PTHR12241">
    <property type="entry name" value="TUBULIN POLYGLUTAMYLASE"/>
    <property type="match status" value="1"/>
</dbReference>
<gene>
    <name evidence="7" type="ORF">PLBR_LOCUS8189</name>
</gene>
<dbReference type="EMBL" id="OVEO01000016">
    <property type="protein sequence ID" value="SPR00974.1"/>
    <property type="molecule type" value="Genomic_DNA"/>
</dbReference>
<keyword evidence="2" id="KW-0547">Nucleotide-binding</keyword>
<geneLocation type="mitochondrion" evidence="7"/>
<keyword evidence="1" id="KW-0436">Ligase</keyword>
<sequence length="601" mass="67609">MPMLPSADTRMTQLEAFYEAHGSLAEALMTTPGEGRPHTRRTAGRPAHKPARLHPGNASLGTIPTLADRLLARLSVARRTRPAVKPGALPTIKTPHRQGSSWALVDFDDRSLSAWLAYRVIQGEPVLLHQIMAKQRFRRTTRSDFNVLWASGSVRPSVFKLLNRHQKINRFPRLTELARKDTLLRNVSRMQQLHGRRTFNFLPDSYCLPEDSIAFRATFEKGGSRRQYWIVKPCASSQGRGIAICTSLDEVIAMTPCIVSRYIEDPLLIDGHKFDIRLYVAVTSFDPMRVYMYDEGRVSSGSPQKGTTLESAVSSIRTDASTVCRYTLQDLDNRCVHLTNTAVNKHSPKYDDEGHKRRLSALWDSMQTQGLNTRLLRKKIKEIIIKAVVSVEPVVNQAMEMHNLCRGSCFALLGFDIMIDRRLRPWLLEVNQSPSLSCHTETDRAVKSSMLIDLLNMTSIKSVAATDPSAAALATPAETSCPSRSLQEKSPTDDRARALIRAVINESDQEYRRRGQFVRLLPCEDWHLYRPLISRHRRHVNEVLCGRVIAQAEGVARRAHGQRPRCDITAGDARPMDPSSCSSTRPPIQTTARGNASRTHR</sequence>
<dbReference type="Proteomes" id="UP000290189">
    <property type="component" value="Unassembled WGS sequence"/>
</dbReference>
<dbReference type="Gene3D" id="3.30.470.20">
    <property type="entry name" value="ATP-grasp fold, B domain"/>
    <property type="match status" value="1"/>
</dbReference>
<evidence type="ECO:0000256" key="4">
    <source>
        <dbReference type="ARBA" id="ARBA00041448"/>
    </source>
</evidence>
<feature type="region of interest" description="Disordered" evidence="6">
    <location>
        <begin position="474"/>
        <end position="493"/>
    </location>
</feature>
<evidence type="ECO:0000256" key="6">
    <source>
        <dbReference type="SAM" id="MobiDB-lite"/>
    </source>
</evidence>
<proteinExistence type="predicted"/>
<dbReference type="Pfam" id="PF03133">
    <property type="entry name" value="TTL"/>
    <property type="match status" value="1"/>
</dbReference>
<dbReference type="GO" id="GO:0000226">
    <property type="term" value="P:microtubule cytoskeleton organization"/>
    <property type="evidence" value="ECO:0007669"/>
    <property type="project" value="TreeGrafter"/>
</dbReference>
<protein>
    <recommendedName>
        <fullName evidence="4">Tubulin--tyrosine ligase-like protein 5</fullName>
    </recommendedName>
</protein>
<comment type="catalytic activity">
    <reaction evidence="5">
        <text>L-glutamyl-[protein] + L-glutamate + ATP = gamma-L-glutamyl-L-glutamyl-[protein] + ADP + phosphate + H(+)</text>
        <dbReference type="Rhea" id="RHEA:60144"/>
        <dbReference type="Rhea" id="RHEA-COMP:10208"/>
        <dbReference type="Rhea" id="RHEA-COMP:15517"/>
        <dbReference type="ChEBI" id="CHEBI:15378"/>
        <dbReference type="ChEBI" id="CHEBI:29973"/>
        <dbReference type="ChEBI" id="CHEBI:29985"/>
        <dbReference type="ChEBI" id="CHEBI:30616"/>
        <dbReference type="ChEBI" id="CHEBI:43474"/>
        <dbReference type="ChEBI" id="CHEBI:143622"/>
        <dbReference type="ChEBI" id="CHEBI:456216"/>
    </reaction>
    <physiologicalReaction direction="left-to-right" evidence="5">
        <dbReference type="Rhea" id="RHEA:60145"/>
    </physiologicalReaction>
</comment>
<organism evidence="7 8">
    <name type="scientific">Plasmodiophora brassicae</name>
    <name type="common">Clubroot disease agent</name>
    <dbReference type="NCBI Taxonomy" id="37360"/>
    <lineage>
        <taxon>Eukaryota</taxon>
        <taxon>Sar</taxon>
        <taxon>Rhizaria</taxon>
        <taxon>Endomyxa</taxon>
        <taxon>Phytomyxea</taxon>
        <taxon>Plasmodiophorida</taxon>
        <taxon>Plasmodiophoridae</taxon>
        <taxon>Plasmodiophora</taxon>
    </lineage>
</organism>
<keyword evidence="3" id="KW-0067">ATP-binding</keyword>
<dbReference type="GO" id="GO:0036064">
    <property type="term" value="C:ciliary basal body"/>
    <property type="evidence" value="ECO:0007669"/>
    <property type="project" value="TreeGrafter"/>
</dbReference>
<feature type="region of interest" description="Disordered" evidence="6">
    <location>
        <begin position="29"/>
        <end position="58"/>
    </location>
</feature>
<feature type="compositionally biased region" description="Polar residues" evidence="6">
    <location>
        <begin position="579"/>
        <end position="601"/>
    </location>
</feature>
<dbReference type="GO" id="GO:0005524">
    <property type="term" value="F:ATP binding"/>
    <property type="evidence" value="ECO:0007669"/>
    <property type="project" value="UniProtKB-KW"/>
</dbReference>
<evidence type="ECO:0000313" key="8">
    <source>
        <dbReference type="Proteomes" id="UP000290189"/>
    </source>
</evidence>
<feature type="region of interest" description="Disordered" evidence="6">
    <location>
        <begin position="560"/>
        <end position="601"/>
    </location>
</feature>
<name>A0A3P3YLC0_PLABS</name>
<dbReference type="PROSITE" id="PS51221">
    <property type="entry name" value="TTL"/>
    <property type="match status" value="1"/>
</dbReference>
<reference evidence="7 8" key="1">
    <citation type="submission" date="2018-03" db="EMBL/GenBank/DDBJ databases">
        <authorList>
            <person name="Fogelqvist J."/>
        </authorList>
    </citation>
    <scope>NUCLEOTIDE SEQUENCE [LARGE SCALE GENOMIC DNA]</scope>
</reference>
<dbReference type="PANTHER" id="PTHR12241:SF145">
    <property type="entry name" value="TUBULIN POLYGLUTAMYLASE TTLL5"/>
    <property type="match status" value="1"/>
</dbReference>
<dbReference type="GO" id="GO:0070740">
    <property type="term" value="F:tubulin-glutamic acid ligase activity"/>
    <property type="evidence" value="ECO:0007669"/>
    <property type="project" value="TreeGrafter"/>
</dbReference>
<dbReference type="InterPro" id="IPR004344">
    <property type="entry name" value="TTL/TTLL_fam"/>
</dbReference>
<dbReference type="SUPFAM" id="SSF56059">
    <property type="entry name" value="Glutathione synthetase ATP-binding domain-like"/>
    <property type="match status" value="1"/>
</dbReference>
<dbReference type="AlphaFoldDB" id="A0A3P3YLC0"/>
<keyword evidence="7" id="KW-0496">Mitochondrion</keyword>
<accession>A0A3P3YLC0</accession>